<keyword evidence="1" id="KW-0732">Signal</keyword>
<name>A0ABV3XWF4_9RHOB</name>
<comment type="caution">
    <text evidence="2">The sequence shown here is derived from an EMBL/GenBank/DDBJ whole genome shotgun (WGS) entry which is preliminary data.</text>
</comment>
<feature type="signal peptide" evidence="1">
    <location>
        <begin position="1"/>
        <end position="18"/>
    </location>
</feature>
<reference evidence="2 3" key="1">
    <citation type="submission" date="2024-06" db="EMBL/GenBank/DDBJ databases">
        <title>Genome of Rhodovulum iodosum, a marine photoferrotroph.</title>
        <authorList>
            <person name="Bianchini G."/>
            <person name="Nikeleit V."/>
            <person name="Kappler A."/>
            <person name="Bryce C."/>
            <person name="Sanchez-Baracaldo P."/>
        </authorList>
    </citation>
    <scope>NUCLEOTIDE SEQUENCE [LARGE SCALE GENOMIC DNA]</scope>
    <source>
        <strain evidence="2 3">UT/N1</strain>
    </source>
</reference>
<feature type="chain" id="PRO_5046318721" evidence="1">
    <location>
        <begin position="19"/>
        <end position="282"/>
    </location>
</feature>
<accession>A0ABV3XWF4</accession>
<dbReference type="EMBL" id="JBEHHI010000003">
    <property type="protein sequence ID" value="MEX5729660.1"/>
    <property type="molecule type" value="Genomic_DNA"/>
</dbReference>
<dbReference type="Proteomes" id="UP001560019">
    <property type="component" value="Unassembled WGS sequence"/>
</dbReference>
<gene>
    <name evidence="2" type="ORF">Ga0609869_003013</name>
</gene>
<protein>
    <submittedName>
        <fullName evidence="2">Uncharacterized protein</fullName>
    </submittedName>
</protein>
<proteinExistence type="predicted"/>
<dbReference type="RefSeq" id="WP_125403774.1">
    <property type="nucleotide sequence ID" value="NZ_JBEHHI010000003.1"/>
</dbReference>
<keyword evidence="3" id="KW-1185">Reference proteome</keyword>
<sequence>MRLAPLFVALCLAAPAAAQPVSLGTYQAVQTRFGTLTVGPVSQWEQGLYLNGGGVPLAAEWRVTIRGAFARQGDDHDWVLVETSHNGNMCPVSYVVLRLSADALRRTAPFGSCLGRIDGVRLAPGRFEIDLADPDIRVDLQRFAFDGARLTVAAIAPGAGPSDPAGPGGDVTRWLADHASALFNDPAEQARFAAIMPIAAFEELRQRTAVAGRAEQRGGWVFGAGCMAHQCNARAGFWGLRIADGTPVAAFLDRGAAPRWFGDRAALSDPSVAAFLAERSLR</sequence>
<evidence type="ECO:0000313" key="3">
    <source>
        <dbReference type="Proteomes" id="UP001560019"/>
    </source>
</evidence>
<evidence type="ECO:0000256" key="1">
    <source>
        <dbReference type="SAM" id="SignalP"/>
    </source>
</evidence>
<evidence type="ECO:0000313" key="2">
    <source>
        <dbReference type="EMBL" id="MEX5729660.1"/>
    </source>
</evidence>
<organism evidence="2 3">
    <name type="scientific">Rhodovulum iodosum</name>
    <dbReference type="NCBI Taxonomy" id="68291"/>
    <lineage>
        <taxon>Bacteria</taxon>
        <taxon>Pseudomonadati</taxon>
        <taxon>Pseudomonadota</taxon>
        <taxon>Alphaproteobacteria</taxon>
        <taxon>Rhodobacterales</taxon>
        <taxon>Paracoccaceae</taxon>
        <taxon>Rhodovulum</taxon>
    </lineage>
</organism>